<dbReference type="Pfam" id="PF18962">
    <property type="entry name" value="Por_Secre_tail"/>
    <property type="match status" value="1"/>
</dbReference>
<evidence type="ECO:0000313" key="6">
    <source>
        <dbReference type="Proteomes" id="UP000712080"/>
    </source>
</evidence>
<accession>A0A972JGS2</accession>
<feature type="signal peptide" evidence="3">
    <location>
        <begin position="1"/>
        <end position="23"/>
    </location>
</feature>
<dbReference type="InterPro" id="IPR011047">
    <property type="entry name" value="Quinoprotein_ADH-like_sf"/>
</dbReference>
<feature type="compositionally biased region" description="Basic and acidic residues" evidence="2">
    <location>
        <begin position="431"/>
        <end position="440"/>
    </location>
</feature>
<protein>
    <submittedName>
        <fullName evidence="5">T9SS type A sorting domain-containing protein</fullName>
    </submittedName>
</protein>
<dbReference type="AlphaFoldDB" id="A0A972JGS2"/>
<feature type="region of interest" description="Disordered" evidence="2">
    <location>
        <begin position="424"/>
        <end position="449"/>
    </location>
</feature>
<dbReference type="NCBIfam" id="TIGR04183">
    <property type="entry name" value="Por_Secre_tail"/>
    <property type="match status" value="1"/>
</dbReference>
<dbReference type="EMBL" id="JAAMPU010000106">
    <property type="protein sequence ID" value="NMH28496.1"/>
    <property type="molecule type" value="Genomic_DNA"/>
</dbReference>
<dbReference type="PANTHER" id="PTHR42754">
    <property type="entry name" value="ENDOGLUCANASE"/>
    <property type="match status" value="1"/>
</dbReference>
<dbReference type="RefSeq" id="WP_169527608.1">
    <property type="nucleotide sequence ID" value="NZ_JAAMPU010000106.1"/>
</dbReference>
<comment type="caution">
    <text evidence="5">The sequence shown here is derived from an EMBL/GenBank/DDBJ whole genome shotgun (WGS) entry which is preliminary data.</text>
</comment>
<dbReference type="InterPro" id="IPR026444">
    <property type="entry name" value="Secre_tail"/>
</dbReference>
<evidence type="ECO:0000259" key="4">
    <source>
        <dbReference type="Pfam" id="PF18962"/>
    </source>
</evidence>
<name>A0A972JGS2_9FLAO</name>
<gene>
    <name evidence="5" type="ORF">G6047_10675</name>
</gene>
<evidence type="ECO:0000256" key="1">
    <source>
        <dbReference type="ARBA" id="ARBA00022729"/>
    </source>
</evidence>
<sequence length="645" mass="70404">MKISLIHNISFLLAILLSPATFSQDVRWEKSYGGDNAEYLFDAIPSADYGFILAGSSASGKTGNKTQINQGDLDYWVWKMDEHGELDWQKSFGGSGMDMLRSIRTTLDGGFILAGSSDSPKGQDKKEDSRGEKDYWIIKLDAGGGEQWQKTIGGVSGDDLVAIEPTKDGGYLLGGSSESDVKYSKDNDIIGEKHENSRGSLDYWIIKLDAKGTIIWQKTYGGQFADNLRCLSITSDGGAIIGGYSNSPISGDKTAQGFGLGDYWIIKINKDGLIEWQKCFGGEADDQLFSIIQTEDGDYIAGGNSFSSASGNKTSSCRNGSDFWIVKMDPDGNSLWQQSYDFGKADILTSIIENKDGTLLIGGYARSEMEGKSGKEKESINDYIAIKTDSNGGVLWDKSIGSEGDDVLRKLIETRDGGYLLAGTSNPVAHRHSDSKENKGNKSNLIVGSDENVAGVQKLQDQIGKQKEEGLDTVNDFYNEQVTEVTETIHDNIPLDKNSPMKFSTNAPSDLVQDGNNSKALDMGNLIGGSHKSKIPASRSKSNNLGNNDFWVIKLKDRDKEEKVKTNLEAIPNPSRDYTNVIVGYDFQYGTVTIFDLSGRQLNSFKISSDRTIPVNLSQYPEGIYVINVKTNKGDGSVKVMRSGS</sequence>
<feature type="domain" description="Secretion system C-terminal sorting" evidence="4">
    <location>
        <begin position="572"/>
        <end position="637"/>
    </location>
</feature>
<evidence type="ECO:0000256" key="3">
    <source>
        <dbReference type="SAM" id="SignalP"/>
    </source>
</evidence>
<organism evidence="5 6">
    <name type="scientific">Flavobacterium silvaticum</name>
    <dbReference type="NCBI Taxonomy" id="1852020"/>
    <lineage>
        <taxon>Bacteria</taxon>
        <taxon>Pseudomonadati</taxon>
        <taxon>Bacteroidota</taxon>
        <taxon>Flavobacteriia</taxon>
        <taxon>Flavobacteriales</taxon>
        <taxon>Flavobacteriaceae</taxon>
        <taxon>Flavobacterium</taxon>
    </lineage>
</organism>
<keyword evidence="1 3" id="KW-0732">Signal</keyword>
<dbReference type="PANTHER" id="PTHR42754:SF1">
    <property type="entry name" value="LIPOPROTEIN"/>
    <property type="match status" value="1"/>
</dbReference>
<dbReference type="Proteomes" id="UP000712080">
    <property type="component" value="Unassembled WGS sequence"/>
</dbReference>
<keyword evidence="6" id="KW-1185">Reference proteome</keyword>
<evidence type="ECO:0000256" key="2">
    <source>
        <dbReference type="SAM" id="MobiDB-lite"/>
    </source>
</evidence>
<dbReference type="SUPFAM" id="SSF50998">
    <property type="entry name" value="Quinoprotein alcohol dehydrogenase-like"/>
    <property type="match status" value="1"/>
</dbReference>
<proteinExistence type="predicted"/>
<evidence type="ECO:0000313" key="5">
    <source>
        <dbReference type="EMBL" id="NMH28496.1"/>
    </source>
</evidence>
<reference evidence="5" key="1">
    <citation type="submission" date="2020-02" db="EMBL/GenBank/DDBJ databases">
        <title>Flavobacterium sp. genome.</title>
        <authorList>
            <person name="Jung H.S."/>
            <person name="Baek J.H."/>
            <person name="Jeon C.O."/>
        </authorList>
    </citation>
    <scope>NUCLEOTIDE SEQUENCE</scope>
    <source>
        <strain evidence="5">SE-s28</strain>
    </source>
</reference>
<feature type="chain" id="PRO_5037179262" evidence="3">
    <location>
        <begin position="24"/>
        <end position="645"/>
    </location>
</feature>